<sequence>MAHVLVIDGDPAFAQLVADFAAGLGHTSRHAPTLAEGLLAATEADVIYLAASLPDGCGLEALAGLRALPSAPEVIVTGAAGNPDTAEKAIRGGAWEWLCKPAPVDRVVLPLLRALDYRDRPPDRRGPSILKHAIVGSSRGLRRCLDDVAEAAASDAATLIVGETGVGKELFARAVHENSHRADSPFITVDCASLPRTLAGSILFGHRKGAFTGADANRDGLVLQAHRGTLFLDEVGELPLATQKMFLRVLQEQRFRAVGGRSEITSDFRLICATNRNLEAMSDKGLFRSDLLFRMRTVVISIPPLRERPDDILALTGHYLARICKKYGLPAKQVSPDLHEALRAYRWPGNVRELVHTLERAVLAAQDAPKLFARHLPEHVRVSIARGMSGQRPALVSGTGPAQRPAAPGGFGQVAETSRAVTATHDAHALAAMTPLARRLDTAPAAPDNNRQSPLQEATPPVSPGGTTDVSPDGHPPVRLRTTPLSDGPTAGFASDVPLPPFFAFRDALCVDYLNELMRRCNGDTVEACTLSGLSRSHLYEMLRRYGFETPRRKRTQRARS</sequence>
<protein>
    <submittedName>
        <fullName evidence="9">Two component, sigma54 specific, transcriptional regulator, Fis family</fullName>
    </submittedName>
</protein>
<keyword evidence="2" id="KW-0067">ATP-binding</keyword>
<dbReference type="PANTHER" id="PTHR32071">
    <property type="entry name" value="TRANSCRIPTIONAL REGULATORY PROTEIN"/>
    <property type="match status" value="1"/>
</dbReference>
<dbReference type="EMBL" id="CP000527">
    <property type="protein sequence ID" value="ABM29323.1"/>
    <property type="molecule type" value="Genomic_DNA"/>
</dbReference>
<name>A0A0H3AC42_NITV4</name>
<dbReference type="InterPro" id="IPR003593">
    <property type="entry name" value="AAA+_ATPase"/>
</dbReference>
<evidence type="ECO:0000256" key="6">
    <source>
        <dbReference type="SAM" id="MobiDB-lite"/>
    </source>
</evidence>
<comment type="caution">
    <text evidence="5">Lacks conserved residue(s) required for the propagation of feature annotation.</text>
</comment>
<dbReference type="InterPro" id="IPR011006">
    <property type="entry name" value="CheY-like_superfamily"/>
</dbReference>
<dbReference type="SMART" id="SM00382">
    <property type="entry name" value="AAA"/>
    <property type="match status" value="1"/>
</dbReference>
<evidence type="ECO:0000256" key="4">
    <source>
        <dbReference type="ARBA" id="ARBA00023163"/>
    </source>
</evidence>
<dbReference type="GO" id="GO:0000160">
    <property type="term" value="P:phosphorelay signal transduction system"/>
    <property type="evidence" value="ECO:0007669"/>
    <property type="project" value="InterPro"/>
</dbReference>
<dbReference type="Pfam" id="PF00072">
    <property type="entry name" value="Response_reg"/>
    <property type="match status" value="1"/>
</dbReference>
<dbReference type="PROSITE" id="PS50110">
    <property type="entry name" value="RESPONSE_REGULATORY"/>
    <property type="match status" value="1"/>
</dbReference>
<dbReference type="PROSITE" id="PS50045">
    <property type="entry name" value="SIGMA54_INTERACT_4"/>
    <property type="match status" value="1"/>
</dbReference>
<feature type="domain" description="Sigma-54 factor interaction" evidence="7">
    <location>
        <begin position="134"/>
        <end position="363"/>
    </location>
</feature>
<evidence type="ECO:0000256" key="5">
    <source>
        <dbReference type="PROSITE-ProRule" id="PRU00169"/>
    </source>
</evidence>
<dbReference type="SMART" id="SM00448">
    <property type="entry name" value="REC"/>
    <property type="match status" value="1"/>
</dbReference>
<dbReference type="SUPFAM" id="SSF52540">
    <property type="entry name" value="P-loop containing nucleoside triphosphate hydrolases"/>
    <property type="match status" value="1"/>
</dbReference>
<organism evidence="9 10">
    <name type="scientific">Nitratidesulfovibrio vulgaris (strain DP4)</name>
    <name type="common">Desulfovibrio vulgaris</name>
    <dbReference type="NCBI Taxonomy" id="391774"/>
    <lineage>
        <taxon>Bacteria</taxon>
        <taxon>Pseudomonadati</taxon>
        <taxon>Thermodesulfobacteriota</taxon>
        <taxon>Desulfovibrionia</taxon>
        <taxon>Desulfovibrionales</taxon>
        <taxon>Desulfovibrionaceae</taxon>
        <taxon>Nitratidesulfovibrio</taxon>
    </lineage>
</organism>
<feature type="domain" description="Response regulatory" evidence="8">
    <location>
        <begin position="3"/>
        <end position="115"/>
    </location>
</feature>
<dbReference type="InterPro" id="IPR027417">
    <property type="entry name" value="P-loop_NTPase"/>
</dbReference>
<dbReference type="Gene3D" id="3.40.50.300">
    <property type="entry name" value="P-loop containing nucleotide triphosphate hydrolases"/>
    <property type="match status" value="1"/>
</dbReference>
<dbReference type="InterPro" id="IPR025944">
    <property type="entry name" value="Sigma_54_int_dom_CS"/>
</dbReference>
<evidence type="ECO:0000256" key="3">
    <source>
        <dbReference type="ARBA" id="ARBA00023015"/>
    </source>
</evidence>
<accession>A0A0H3AC42</accession>
<feature type="region of interest" description="Disordered" evidence="6">
    <location>
        <begin position="442"/>
        <end position="492"/>
    </location>
</feature>
<dbReference type="CDD" id="cd00156">
    <property type="entry name" value="REC"/>
    <property type="match status" value="1"/>
</dbReference>
<dbReference type="SUPFAM" id="SSF52172">
    <property type="entry name" value="CheY-like"/>
    <property type="match status" value="1"/>
</dbReference>
<dbReference type="GO" id="GO:0006355">
    <property type="term" value="P:regulation of DNA-templated transcription"/>
    <property type="evidence" value="ECO:0007669"/>
    <property type="project" value="InterPro"/>
</dbReference>
<gene>
    <name evidence="9" type="ordered locus">Dvul_2307</name>
</gene>
<dbReference type="Gene3D" id="1.10.8.60">
    <property type="match status" value="1"/>
</dbReference>
<dbReference type="PROSITE" id="PS00688">
    <property type="entry name" value="SIGMA54_INTERACT_3"/>
    <property type="match status" value="1"/>
</dbReference>
<proteinExistence type="predicted"/>
<evidence type="ECO:0000256" key="2">
    <source>
        <dbReference type="ARBA" id="ARBA00022840"/>
    </source>
</evidence>
<dbReference type="Gene3D" id="1.10.10.60">
    <property type="entry name" value="Homeodomain-like"/>
    <property type="match status" value="1"/>
</dbReference>
<reference evidence="10" key="1">
    <citation type="journal article" date="2009" name="Environ. Microbiol.">
        <title>Contribution of mobile genetic elements to Desulfovibrio vulgaris genome plasticity.</title>
        <authorList>
            <person name="Walker C.B."/>
            <person name="Stolyar S."/>
            <person name="Chivian D."/>
            <person name="Pinel N."/>
            <person name="Gabster J.A."/>
            <person name="Dehal P.S."/>
            <person name="He Z."/>
            <person name="Yang Z.K."/>
            <person name="Yen H.C."/>
            <person name="Zhou J."/>
            <person name="Wall J.D."/>
            <person name="Hazen T.C."/>
            <person name="Arkin A.P."/>
            <person name="Stahl D.A."/>
        </authorList>
    </citation>
    <scope>NUCLEOTIDE SEQUENCE [LARGE SCALE GENOMIC DNA]</scope>
    <source>
        <strain evidence="10">DP4</strain>
    </source>
</reference>
<dbReference type="InterPro" id="IPR058031">
    <property type="entry name" value="AAA_lid_NorR"/>
</dbReference>
<evidence type="ECO:0000313" key="9">
    <source>
        <dbReference type="EMBL" id="ABM29323.1"/>
    </source>
</evidence>
<dbReference type="FunFam" id="3.40.50.300:FF:000006">
    <property type="entry name" value="DNA-binding transcriptional regulator NtrC"/>
    <property type="match status" value="1"/>
</dbReference>
<dbReference type="Proteomes" id="UP000009173">
    <property type="component" value="Chromosome"/>
</dbReference>
<evidence type="ECO:0000313" key="10">
    <source>
        <dbReference type="Proteomes" id="UP000009173"/>
    </source>
</evidence>
<keyword evidence="3" id="KW-0805">Transcription regulation</keyword>
<dbReference type="InterPro" id="IPR002078">
    <property type="entry name" value="Sigma_54_int"/>
</dbReference>
<dbReference type="PANTHER" id="PTHR32071:SF113">
    <property type="entry name" value="ALGINATE BIOSYNTHESIS TRANSCRIPTIONAL REGULATORY PROTEIN ALGB"/>
    <property type="match status" value="1"/>
</dbReference>
<keyword evidence="4" id="KW-0804">Transcription</keyword>
<dbReference type="HOGENOM" id="CLU_000445_0_3_7"/>
<dbReference type="Pfam" id="PF25601">
    <property type="entry name" value="AAA_lid_14"/>
    <property type="match status" value="1"/>
</dbReference>
<dbReference type="RefSeq" id="WP_011792780.1">
    <property type="nucleotide sequence ID" value="NC_008751.1"/>
</dbReference>
<dbReference type="Gene3D" id="3.40.50.2300">
    <property type="match status" value="1"/>
</dbReference>
<feature type="region of interest" description="Disordered" evidence="6">
    <location>
        <begin position="390"/>
        <end position="419"/>
    </location>
</feature>
<dbReference type="InterPro" id="IPR001789">
    <property type="entry name" value="Sig_transdc_resp-reg_receiver"/>
</dbReference>
<evidence type="ECO:0000259" key="7">
    <source>
        <dbReference type="PROSITE" id="PS50045"/>
    </source>
</evidence>
<evidence type="ECO:0000256" key="1">
    <source>
        <dbReference type="ARBA" id="ARBA00022741"/>
    </source>
</evidence>
<dbReference type="KEGG" id="dvl:Dvul_2307"/>
<evidence type="ECO:0000259" key="8">
    <source>
        <dbReference type="PROSITE" id="PS50110"/>
    </source>
</evidence>
<dbReference type="CDD" id="cd00009">
    <property type="entry name" value="AAA"/>
    <property type="match status" value="1"/>
</dbReference>
<keyword evidence="1" id="KW-0547">Nucleotide-binding</keyword>
<dbReference type="Pfam" id="PF00158">
    <property type="entry name" value="Sigma54_activat"/>
    <property type="match status" value="1"/>
</dbReference>
<dbReference type="GO" id="GO:0005524">
    <property type="term" value="F:ATP binding"/>
    <property type="evidence" value="ECO:0007669"/>
    <property type="project" value="UniProtKB-KW"/>
</dbReference>
<dbReference type="AlphaFoldDB" id="A0A0H3AC42"/>